<name>A0ABX1QQJ3_9PROT</name>
<dbReference type="RefSeq" id="WP_169116409.1">
    <property type="nucleotide sequence ID" value="NZ_JAAAUB010000018.1"/>
</dbReference>
<proteinExistence type="inferred from homology"/>
<dbReference type="Pfam" id="PF04977">
    <property type="entry name" value="DivIC"/>
    <property type="match status" value="1"/>
</dbReference>
<keyword evidence="2 8" id="KW-0132">Cell division</keyword>
<comment type="caution">
    <text evidence="8">The sequence shown here is derived from an EMBL/GenBank/DDBJ whole genome shotgun (WGS) entry which is preliminary data.</text>
</comment>
<evidence type="ECO:0000256" key="1">
    <source>
        <dbReference type="ARBA" id="ARBA00022475"/>
    </source>
</evidence>
<organism evidence="8 9">
    <name type="scientific">Tepidiphilus baoligensis</name>
    <dbReference type="NCBI Taxonomy" id="2698687"/>
    <lineage>
        <taxon>Bacteria</taxon>
        <taxon>Pseudomonadati</taxon>
        <taxon>Pseudomonadota</taxon>
        <taxon>Hydrogenophilia</taxon>
        <taxon>Hydrogenophilales</taxon>
        <taxon>Hydrogenophilaceae</taxon>
        <taxon>Tepidiphilus</taxon>
    </lineage>
</organism>
<protein>
    <submittedName>
        <fullName evidence="8">Cell division protein FtsB</fullName>
    </submittedName>
</protein>
<dbReference type="HAMAP" id="MF_00599">
    <property type="entry name" value="FtsB"/>
    <property type="match status" value="1"/>
</dbReference>
<dbReference type="InterPro" id="IPR023081">
    <property type="entry name" value="Cell_div_FtsB"/>
</dbReference>
<sequence>MSLWVRLILVVLLVLVQYQLWLGRDGLLHRQQLNARLHETIQNNEALAARNAAAAAEIEELRRGGEALEAVARGALNYLRPDEVLLTLPSAQTNAPSP</sequence>
<keyword evidence="1" id="KW-1003">Cell membrane</keyword>
<evidence type="ECO:0000256" key="5">
    <source>
        <dbReference type="ARBA" id="ARBA00023136"/>
    </source>
</evidence>
<keyword evidence="4" id="KW-1133">Transmembrane helix</keyword>
<keyword evidence="6" id="KW-0131">Cell cycle</keyword>
<feature type="coiled-coil region" evidence="7">
    <location>
        <begin position="30"/>
        <end position="64"/>
    </location>
</feature>
<evidence type="ECO:0000256" key="4">
    <source>
        <dbReference type="ARBA" id="ARBA00022989"/>
    </source>
</evidence>
<accession>A0ABX1QQJ3</accession>
<dbReference type="PANTHER" id="PTHR37485">
    <property type="entry name" value="CELL DIVISION PROTEIN FTSB"/>
    <property type="match status" value="1"/>
</dbReference>
<evidence type="ECO:0000313" key="9">
    <source>
        <dbReference type="Proteomes" id="UP000669605"/>
    </source>
</evidence>
<dbReference type="PANTHER" id="PTHR37485:SF1">
    <property type="entry name" value="CELL DIVISION PROTEIN FTSB"/>
    <property type="match status" value="1"/>
</dbReference>
<keyword evidence="5" id="KW-0472">Membrane</keyword>
<keyword evidence="7" id="KW-0175">Coiled coil</keyword>
<dbReference type="Proteomes" id="UP000669605">
    <property type="component" value="Unassembled WGS sequence"/>
</dbReference>
<keyword evidence="3" id="KW-0812">Transmembrane</keyword>
<keyword evidence="9" id="KW-1185">Reference proteome</keyword>
<dbReference type="EMBL" id="JAAAUB010000018">
    <property type="protein sequence ID" value="NMH17400.1"/>
    <property type="molecule type" value="Genomic_DNA"/>
</dbReference>
<dbReference type="GO" id="GO:0051301">
    <property type="term" value="P:cell division"/>
    <property type="evidence" value="ECO:0007669"/>
    <property type="project" value="UniProtKB-KW"/>
</dbReference>
<evidence type="ECO:0000313" key="8">
    <source>
        <dbReference type="EMBL" id="NMH17400.1"/>
    </source>
</evidence>
<gene>
    <name evidence="8" type="ORF">GV368_09915</name>
</gene>
<dbReference type="InterPro" id="IPR007060">
    <property type="entry name" value="FtsL/DivIC"/>
</dbReference>
<evidence type="ECO:0000256" key="3">
    <source>
        <dbReference type="ARBA" id="ARBA00022692"/>
    </source>
</evidence>
<evidence type="ECO:0000256" key="2">
    <source>
        <dbReference type="ARBA" id="ARBA00022618"/>
    </source>
</evidence>
<reference evidence="8 9" key="1">
    <citation type="journal article" date="2020" name="Curr. Microbiol.">
        <title>Tepidiphilus baoligensis sp. nov., a Novel Bacterium of the Family Hydrogenophilaceae Isolated from an Oil Reservoir.</title>
        <authorList>
            <person name="Zhang X."/>
            <person name="Wang G."/>
            <person name="Ma X."/>
            <person name="Yu J."/>
            <person name="You J."/>
            <person name="Xue Y."/>
            <person name="Ma Y."/>
        </authorList>
    </citation>
    <scope>NUCLEOTIDE SEQUENCE [LARGE SCALE GENOMIC DNA]</scope>
    <source>
        <strain evidence="8 9">B18-69</strain>
    </source>
</reference>
<evidence type="ECO:0000256" key="6">
    <source>
        <dbReference type="ARBA" id="ARBA00023306"/>
    </source>
</evidence>
<evidence type="ECO:0000256" key="7">
    <source>
        <dbReference type="SAM" id="Coils"/>
    </source>
</evidence>